<feature type="region of interest" description="Disordered" evidence="1">
    <location>
        <begin position="77"/>
        <end position="96"/>
    </location>
</feature>
<keyword evidence="3" id="KW-1185">Reference proteome</keyword>
<evidence type="ECO:0000313" key="2">
    <source>
        <dbReference type="EMBL" id="MCE5167400.1"/>
    </source>
</evidence>
<name>A0ABS8YAA0_DATST</name>
<evidence type="ECO:0000313" key="3">
    <source>
        <dbReference type="Proteomes" id="UP000823775"/>
    </source>
</evidence>
<reference evidence="2 3" key="1">
    <citation type="journal article" date="2021" name="BMC Genomics">
        <title>Datura genome reveals duplications of psychoactive alkaloid biosynthetic genes and high mutation rate following tissue culture.</title>
        <authorList>
            <person name="Rajewski A."/>
            <person name="Carter-House D."/>
            <person name="Stajich J."/>
            <person name="Litt A."/>
        </authorList>
    </citation>
    <scope>NUCLEOTIDE SEQUENCE [LARGE SCALE GENOMIC DNA]</scope>
    <source>
        <strain evidence="2">AR-01</strain>
    </source>
</reference>
<sequence length="96" mass="10732">YGKLGSWVEKFVVDLNGGISDAIGFTRNWKFLVVQYPWNLLSYDQESKDFKDLDIHGRSESFFLSKYVESLVLLDGSSGATADPSIASESEESTEL</sequence>
<accession>A0ABS8YAA0</accession>
<gene>
    <name evidence="2" type="ORF">HAX54_053388</name>
</gene>
<proteinExistence type="predicted"/>
<dbReference type="EMBL" id="JACEIK010099371">
    <property type="protein sequence ID" value="MCE5167400.1"/>
    <property type="molecule type" value="Genomic_DNA"/>
</dbReference>
<comment type="caution">
    <text evidence="2">The sequence shown here is derived from an EMBL/GenBank/DDBJ whole genome shotgun (WGS) entry which is preliminary data.</text>
</comment>
<organism evidence="2 3">
    <name type="scientific">Datura stramonium</name>
    <name type="common">Jimsonweed</name>
    <name type="synonym">Common thornapple</name>
    <dbReference type="NCBI Taxonomy" id="4076"/>
    <lineage>
        <taxon>Eukaryota</taxon>
        <taxon>Viridiplantae</taxon>
        <taxon>Streptophyta</taxon>
        <taxon>Embryophyta</taxon>
        <taxon>Tracheophyta</taxon>
        <taxon>Spermatophyta</taxon>
        <taxon>Magnoliopsida</taxon>
        <taxon>eudicotyledons</taxon>
        <taxon>Gunneridae</taxon>
        <taxon>Pentapetalae</taxon>
        <taxon>asterids</taxon>
        <taxon>lamiids</taxon>
        <taxon>Solanales</taxon>
        <taxon>Solanaceae</taxon>
        <taxon>Solanoideae</taxon>
        <taxon>Datureae</taxon>
        <taxon>Datura</taxon>
    </lineage>
</organism>
<dbReference type="Proteomes" id="UP000823775">
    <property type="component" value="Unassembled WGS sequence"/>
</dbReference>
<protein>
    <submittedName>
        <fullName evidence="2">Uncharacterized protein</fullName>
    </submittedName>
</protein>
<evidence type="ECO:0000256" key="1">
    <source>
        <dbReference type="SAM" id="MobiDB-lite"/>
    </source>
</evidence>
<feature type="non-terminal residue" evidence="2">
    <location>
        <position position="1"/>
    </location>
</feature>